<proteinExistence type="predicted"/>
<dbReference type="GeneID" id="97421676"/>
<dbReference type="RefSeq" id="WP_310110257.1">
    <property type="nucleotide sequence ID" value="NZ_JAVDTN010000003.1"/>
</dbReference>
<protein>
    <submittedName>
        <fullName evidence="1">Uncharacterized protein</fullName>
    </submittedName>
</protein>
<dbReference type="AlphaFoldDB" id="A0AAW8N758"/>
<reference evidence="1" key="1">
    <citation type="submission" date="2023-07" db="EMBL/GenBank/DDBJ databases">
        <title>Sorghum-associated microbial communities from plants grown in Nebraska, USA.</title>
        <authorList>
            <person name="Schachtman D."/>
        </authorList>
    </citation>
    <scope>NUCLEOTIDE SEQUENCE</scope>
    <source>
        <strain evidence="1">BE261</strain>
    </source>
</reference>
<sequence length="92" mass="10071">MESYRLGDWCRLIGIPVEVRKDFELVRSGVVDDAMEDSSALWIAADASGGRALFAAAEGYEVWIRPRELEGRLCYKMAVALRPLPAGAAGRA</sequence>
<dbReference type="EMBL" id="JAVDWN010000003">
    <property type="protein sequence ID" value="MDR7163276.1"/>
    <property type="molecule type" value="Genomic_DNA"/>
</dbReference>
<evidence type="ECO:0000313" key="1">
    <source>
        <dbReference type="EMBL" id="MDR7163276.1"/>
    </source>
</evidence>
<evidence type="ECO:0000313" key="2">
    <source>
        <dbReference type="Proteomes" id="UP001262032"/>
    </source>
</evidence>
<accession>A0AAW8N758</accession>
<dbReference type="Proteomes" id="UP001262032">
    <property type="component" value="Unassembled WGS sequence"/>
</dbReference>
<organism evidence="1 2">
    <name type="scientific">Pseudarthrobacter oxydans</name>
    <name type="common">Arthrobacter oxydans</name>
    <dbReference type="NCBI Taxonomy" id="1671"/>
    <lineage>
        <taxon>Bacteria</taxon>
        <taxon>Bacillati</taxon>
        <taxon>Actinomycetota</taxon>
        <taxon>Actinomycetes</taxon>
        <taxon>Micrococcales</taxon>
        <taxon>Micrococcaceae</taxon>
        <taxon>Pseudarthrobacter</taxon>
    </lineage>
</organism>
<comment type="caution">
    <text evidence="1">The sequence shown here is derived from an EMBL/GenBank/DDBJ whole genome shotgun (WGS) entry which is preliminary data.</text>
</comment>
<gene>
    <name evidence="1" type="ORF">J2X12_001289</name>
</gene>
<name>A0AAW8N758_PSEOX</name>